<organism evidence="2">
    <name type="scientific">Gordonia amarae</name>
    <dbReference type="NCBI Taxonomy" id="36821"/>
    <lineage>
        <taxon>Bacteria</taxon>
        <taxon>Bacillati</taxon>
        <taxon>Actinomycetota</taxon>
        <taxon>Actinomycetes</taxon>
        <taxon>Mycobacteriales</taxon>
        <taxon>Gordoniaceae</taxon>
        <taxon>Gordonia</taxon>
    </lineage>
</organism>
<reference evidence="2" key="1">
    <citation type="journal article" date="2021" name="Nat. Microbiol.">
        <title>Cocultivation of an ultrasmall environmental parasitic bacterium with lytic ability against bacteria associated with wastewater foams.</title>
        <authorList>
            <person name="Batinovic S."/>
            <person name="Rose J.J.A."/>
            <person name="Ratcliffe J."/>
            <person name="Seviour R.J."/>
            <person name="Petrovski S."/>
        </authorList>
    </citation>
    <scope>NUCLEOTIDE SEQUENCE</scope>
    <source>
        <strain evidence="2">CON44</strain>
    </source>
</reference>
<dbReference type="EMBL" id="CP045810">
    <property type="protein sequence ID" value="QHN38284.1"/>
    <property type="molecule type" value="Genomic_DNA"/>
</dbReference>
<evidence type="ECO:0000256" key="1">
    <source>
        <dbReference type="SAM" id="MobiDB-lite"/>
    </source>
</evidence>
<protein>
    <submittedName>
        <fullName evidence="2">Uncharacterized protein</fullName>
    </submittedName>
</protein>
<gene>
    <name evidence="2" type="ORF">GII30_03020</name>
</gene>
<accession>A0A857KTU6</accession>
<feature type="region of interest" description="Disordered" evidence="1">
    <location>
        <begin position="1"/>
        <end position="25"/>
    </location>
</feature>
<sequence>MASPLTKELTRRCVRRSPSDSPETAHVRRVLESINSPMAASAFGQFTAANRPQAPIGNPLTDQYAANHMFEWARASAKRARERNAQQAARANNPWPFGAEGVRADGTLPGDSELMRPEAELLGTAVLLANFIKLTYAVQSGMVNGPAIIAQVGDAVFATSYQCHRIWQLRTTIERPESDSDVARALNRAINERLERVGQNWDELLENVSRLADLAGRCSHYSEVLRDSERHQRLLAQFDPGAVSADPRAEAIDSMNANLSAQIEFINDTARRVANTTL</sequence>
<proteinExistence type="predicted"/>
<dbReference type="RefSeq" id="WP_005193480.1">
    <property type="nucleotide sequence ID" value="NZ_CP045804.1"/>
</dbReference>
<name>A0A857KTU6_9ACTN</name>
<dbReference type="AlphaFoldDB" id="A0A857KTU6"/>
<evidence type="ECO:0000313" key="2">
    <source>
        <dbReference type="EMBL" id="QHN38284.1"/>
    </source>
</evidence>